<comment type="caution">
    <text evidence="7">The sequence shown here is derived from an EMBL/GenBank/DDBJ whole genome shotgun (WGS) entry which is preliminary data.</text>
</comment>
<feature type="transmembrane region" description="Helical" evidence="6">
    <location>
        <begin position="634"/>
        <end position="660"/>
    </location>
</feature>
<evidence type="ECO:0000256" key="3">
    <source>
        <dbReference type="ARBA" id="ARBA00022692"/>
    </source>
</evidence>
<protein>
    <submittedName>
        <fullName evidence="7">Transmembrane protein 245</fullName>
    </submittedName>
</protein>
<accession>A0ABQ7SBJ0</accession>
<keyword evidence="3 6" id="KW-0812">Transmembrane</keyword>
<feature type="transmembrane region" description="Helical" evidence="6">
    <location>
        <begin position="18"/>
        <end position="36"/>
    </location>
</feature>
<feature type="transmembrane region" description="Helical" evidence="6">
    <location>
        <begin position="237"/>
        <end position="254"/>
    </location>
</feature>
<evidence type="ECO:0000313" key="8">
    <source>
        <dbReference type="Proteomes" id="UP000825002"/>
    </source>
</evidence>
<dbReference type="PANTHER" id="PTHR21716">
    <property type="entry name" value="TRANSMEMBRANE PROTEIN"/>
    <property type="match status" value="1"/>
</dbReference>
<evidence type="ECO:0000256" key="5">
    <source>
        <dbReference type="ARBA" id="ARBA00023136"/>
    </source>
</evidence>
<gene>
    <name evidence="7" type="primary">Tmem245</name>
    <name evidence="7" type="ORF">GZH46_00667</name>
</gene>
<feature type="transmembrane region" description="Helical" evidence="6">
    <location>
        <begin position="710"/>
        <end position="739"/>
    </location>
</feature>
<organism evidence="7 8">
    <name type="scientific">Fragariocoptes setiger</name>
    <dbReference type="NCBI Taxonomy" id="1670756"/>
    <lineage>
        <taxon>Eukaryota</taxon>
        <taxon>Metazoa</taxon>
        <taxon>Ecdysozoa</taxon>
        <taxon>Arthropoda</taxon>
        <taxon>Chelicerata</taxon>
        <taxon>Arachnida</taxon>
        <taxon>Acari</taxon>
        <taxon>Acariformes</taxon>
        <taxon>Trombidiformes</taxon>
        <taxon>Prostigmata</taxon>
        <taxon>Eupodina</taxon>
        <taxon>Eriophyoidea</taxon>
        <taxon>Phytoptidae</taxon>
        <taxon>Fragariocoptes</taxon>
    </lineage>
</organism>
<dbReference type="PANTHER" id="PTHR21716:SF4">
    <property type="entry name" value="TRANSMEMBRANE PROTEIN 245"/>
    <property type="match status" value="1"/>
</dbReference>
<name>A0ABQ7SBJ0_9ACAR</name>
<reference evidence="7 8" key="1">
    <citation type="submission" date="2020-10" db="EMBL/GenBank/DDBJ databases">
        <authorList>
            <person name="Klimov P.B."/>
            <person name="Dyachkov S.M."/>
            <person name="Chetverikov P.E."/>
        </authorList>
    </citation>
    <scope>NUCLEOTIDE SEQUENCE [LARGE SCALE GENOMIC DNA]</scope>
    <source>
        <strain evidence="7">BMOC 18-1129-001#AD2665</strain>
        <tissue evidence="7">Entire mites</tissue>
    </source>
</reference>
<comment type="subcellular location">
    <subcellularLocation>
        <location evidence="1">Membrane</location>
        <topology evidence="1">Multi-pass membrane protein</topology>
    </subcellularLocation>
</comment>
<evidence type="ECO:0000313" key="7">
    <source>
        <dbReference type="EMBL" id="KAG9510774.1"/>
    </source>
</evidence>
<feature type="transmembrane region" description="Helical" evidence="6">
    <location>
        <begin position="672"/>
        <end position="690"/>
    </location>
</feature>
<evidence type="ECO:0000256" key="1">
    <source>
        <dbReference type="ARBA" id="ARBA00004141"/>
    </source>
</evidence>
<feature type="transmembrane region" description="Helical" evidence="6">
    <location>
        <begin position="602"/>
        <end position="622"/>
    </location>
</feature>
<keyword evidence="5 6" id="KW-0472">Membrane</keyword>
<evidence type="ECO:0000256" key="6">
    <source>
        <dbReference type="SAM" id="Phobius"/>
    </source>
</evidence>
<sequence>MARVFSQFVNDNFSNHPWMIMSMTMAHLLLVALLPWSRRTKNYLKLSSLFVSTAVCVQILSFNVTLGFLVLCFAIIMIFIGILTYNSGPESYESNRIIPRITPAKGSNKVSVVGEAPTRSPEPSPVSVPITPGKVPLPPIFQDTATTVALKNRVSRNFSQLIQSFLSNSLQEYDGNSSQRRLIDCSNDEEAAQSIQKHPSEVDLNKPISSSTPIQRRPNTLNIPNARMFNTSNDLKLSSVYLYGLIWVFVIAQFWLHPGILYAVGPFILSLFLISWSFNKLHARLTSRQRASQKLIIWLEERQDTIIHPGLRHLYRYLVAGDRIIINMMQGYVDGVCVCMVMVVIFVMLCSICLYLSFQIYTESVFLLEHISQLVNSTMVNNPDLKQLFPDGLTVINSLLDGAVNNTYRHGREWIKTSTRQLLDNAAMENFNKTQSKLIEKQVVEFWDRAYVLFASGRVNGSLFDTQSHNNSVPYDWNRLFDAFSTLNFSLCMKIVKQNLDTLMNITDSILLVVRSNINLVLQFGTAALSIVLVGGNALVNFFINLIIFTTALFYLLCASHEHYKPYELISNVMPTSSSNIALARIRGQTDSRPPSTITDSINAVFVASFKMMAFHGLFTWLLHRVFDFHNVVYIPSVISAIFGAVPFLSPYWASMPAVIDLWLCGQRVQSILMFLLSITVSSFVTTAFYSEIKGVGHPYLTGLALAGGVFVFGIEGVLLGPILLVLIRLLSLTVFHFVQYK</sequence>
<proteinExistence type="inferred from homology"/>
<keyword evidence="4 6" id="KW-1133">Transmembrane helix</keyword>
<dbReference type="Proteomes" id="UP000825002">
    <property type="component" value="Unassembled WGS sequence"/>
</dbReference>
<feature type="transmembrane region" description="Helical" evidence="6">
    <location>
        <begin position="260"/>
        <end position="278"/>
    </location>
</feature>
<feature type="transmembrane region" description="Helical" evidence="6">
    <location>
        <begin position="332"/>
        <end position="358"/>
    </location>
</feature>
<dbReference type="InterPro" id="IPR002549">
    <property type="entry name" value="AI-2E-like"/>
</dbReference>
<feature type="non-terminal residue" evidence="7">
    <location>
        <position position="742"/>
    </location>
</feature>
<evidence type="ECO:0000256" key="4">
    <source>
        <dbReference type="ARBA" id="ARBA00022989"/>
    </source>
</evidence>
<feature type="transmembrane region" description="Helical" evidence="6">
    <location>
        <begin position="43"/>
        <end position="60"/>
    </location>
</feature>
<comment type="similarity">
    <text evidence="2">Belongs to the autoinducer-2 exporter (AI-2E) (TC 2.A.86) family.</text>
</comment>
<dbReference type="EMBL" id="JAIFTH010000077">
    <property type="protein sequence ID" value="KAG9510774.1"/>
    <property type="molecule type" value="Genomic_DNA"/>
</dbReference>
<keyword evidence="8" id="KW-1185">Reference proteome</keyword>
<feature type="transmembrane region" description="Helical" evidence="6">
    <location>
        <begin position="66"/>
        <end position="86"/>
    </location>
</feature>
<evidence type="ECO:0000256" key="2">
    <source>
        <dbReference type="ARBA" id="ARBA00009773"/>
    </source>
</evidence>